<protein>
    <recommendedName>
        <fullName evidence="3">Bacteriophage head to tail connecting protein</fullName>
    </recommendedName>
</protein>
<dbReference type="Proteomes" id="UP000005709">
    <property type="component" value="Unassembled WGS sequence"/>
</dbReference>
<dbReference type="Pfam" id="PF23899">
    <property type="entry name" value="SU10_portal"/>
    <property type="match status" value="1"/>
</dbReference>
<gene>
    <name evidence="1" type="ORF">CAMGR0001_2107</name>
</gene>
<accession>C8PFF0</accession>
<dbReference type="eggNOG" id="ENOG503191W">
    <property type="taxonomic scope" value="Bacteria"/>
</dbReference>
<comment type="caution">
    <text evidence="1">The sequence shown here is derived from an EMBL/GenBank/DDBJ whole genome shotgun (WGS) entry which is preliminary data.</text>
</comment>
<dbReference type="OrthoDB" id="5351530at2"/>
<keyword evidence="2" id="KW-1185">Reference proteome</keyword>
<dbReference type="RefSeq" id="WP_005869963.1">
    <property type="nucleotide sequence ID" value="NZ_ACYG01000014.1"/>
</dbReference>
<dbReference type="STRING" id="824.CGRAC_0212"/>
<name>C8PFF0_9BACT</name>
<evidence type="ECO:0008006" key="3">
    <source>
        <dbReference type="Google" id="ProtNLM"/>
    </source>
</evidence>
<dbReference type="EMBL" id="ACYG01000014">
    <property type="protein sequence ID" value="EEV18416.1"/>
    <property type="molecule type" value="Genomic_DNA"/>
</dbReference>
<sequence>MDRTAYLQELKTAAMDGYEHYKQGFKDLEEAYLLILRPELMESLQKRNKSKNYIPKLNSKAKRIYDGLTETYFNNDKFAKLEPYINSSDDVIDKWQAAIDHYAESINLYKTFAPIFLRAPFSASCAVKVYWSKDRAMIDEVSLQDLYFDPGARGLNDISYLVHRIYLSSEDILSYGKRGIFRIENKEAFADKKPYERFEIYEIYELRGGKWYVSSLYENELLRDLIELRDGQPFIVGYMLPQIRCTDEEIYVSAYGEPALMSMLPLQNELNVNRNSITDVIRQQVAPKIILGKASMVERGELESVGTPIYADQPSAVQVLPAGDIGGAMAALQVIENEMSEVSGVSPQQNGATTVRKETATMASIMANEGSVRLQGYIRTFNETFFEPIFERLAFLVWKYADPIFFAGFGRGEVPSFKVNLNTGIGALNKEVQKQSLMDAAKMIGAQFGMCLQIGDQAGAAAMKEASKKLLLELLPLYGIKNASEFIGERSGLEQMILPPQIPPDINPMQGGNNAF</sequence>
<dbReference type="AlphaFoldDB" id="C8PFF0"/>
<dbReference type="InterPro" id="IPR056909">
    <property type="entry name" value="SU10_portal"/>
</dbReference>
<proteinExistence type="predicted"/>
<organism evidence="1 2">
    <name type="scientific">Campylobacter gracilis RM3268</name>
    <dbReference type="NCBI Taxonomy" id="553220"/>
    <lineage>
        <taxon>Bacteria</taxon>
        <taxon>Pseudomonadati</taxon>
        <taxon>Campylobacterota</taxon>
        <taxon>Epsilonproteobacteria</taxon>
        <taxon>Campylobacterales</taxon>
        <taxon>Campylobacteraceae</taxon>
        <taxon>Campylobacter</taxon>
    </lineage>
</organism>
<evidence type="ECO:0000313" key="1">
    <source>
        <dbReference type="EMBL" id="EEV18416.1"/>
    </source>
</evidence>
<reference evidence="1 2" key="1">
    <citation type="submission" date="2009-07" db="EMBL/GenBank/DDBJ databases">
        <authorList>
            <person name="Madupu R."/>
            <person name="Sebastian Y."/>
            <person name="Durkin A.S."/>
            <person name="Torralba M."/>
            <person name="Methe B."/>
            <person name="Sutton G.G."/>
            <person name="Strausberg R.L."/>
            <person name="Nelson K.E."/>
        </authorList>
    </citation>
    <scope>NUCLEOTIDE SEQUENCE [LARGE SCALE GENOMIC DNA]</scope>
    <source>
        <strain evidence="1 2">RM3268</strain>
    </source>
</reference>
<evidence type="ECO:0000313" key="2">
    <source>
        <dbReference type="Proteomes" id="UP000005709"/>
    </source>
</evidence>